<feature type="non-terminal residue" evidence="1">
    <location>
        <position position="1"/>
    </location>
</feature>
<sequence>QMGQENRKIVEENYSSDVNTKKLVDFFTVQINKGA</sequence>
<dbReference type="EMBL" id="BARS01053660">
    <property type="protein sequence ID" value="GAG52900.1"/>
    <property type="molecule type" value="Genomic_DNA"/>
</dbReference>
<organism evidence="1">
    <name type="scientific">marine sediment metagenome</name>
    <dbReference type="NCBI Taxonomy" id="412755"/>
    <lineage>
        <taxon>unclassified sequences</taxon>
        <taxon>metagenomes</taxon>
        <taxon>ecological metagenomes</taxon>
    </lineage>
</organism>
<accession>X0YAN7</accession>
<comment type="caution">
    <text evidence="1">The sequence shown here is derived from an EMBL/GenBank/DDBJ whole genome shotgun (WGS) entry which is preliminary data.</text>
</comment>
<proteinExistence type="predicted"/>
<protein>
    <submittedName>
        <fullName evidence="1">Uncharacterized protein</fullName>
    </submittedName>
</protein>
<evidence type="ECO:0000313" key="1">
    <source>
        <dbReference type="EMBL" id="GAG52900.1"/>
    </source>
</evidence>
<name>X0YAN7_9ZZZZ</name>
<gene>
    <name evidence="1" type="ORF">S01H1_79575</name>
</gene>
<reference evidence="1" key="1">
    <citation type="journal article" date="2014" name="Front. Microbiol.">
        <title>High frequency of phylogenetically diverse reductive dehalogenase-homologous genes in deep subseafloor sedimentary metagenomes.</title>
        <authorList>
            <person name="Kawai M."/>
            <person name="Futagami T."/>
            <person name="Toyoda A."/>
            <person name="Takaki Y."/>
            <person name="Nishi S."/>
            <person name="Hori S."/>
            <person name="Arai W."/>
            <person name="Tsubouchi T."/>
            <person name="Morono Y."/>
            <person name="Uchiyama I."/>
            <person name="Ito T."/>
            <person name="Fujiyama A."/>
            <person name="Inagaki F."/>
            <person name="Takami H."/>
        </authorList>
    </citation>
    <scope>NUCLEOTIDE SEQUENCE</scope>
    <source>
        <strain evidence="1">Expedition CK06-06</strain>
    </source>
</reference>
<dbReference type="AlphaFoldDB" id="X0YAN7"/>